<feature type="domain" description="ZP" evidence="3">
    <location>
        <begin position="130"/>
        <end position="402"/>
    </location>
</feature>
<reference evidence="4 5" key="1">
    <citation type="journal article" date="2024" name="BMC Genomics">
        <title>De novo assembly and annotation of Popillia japonica's genome with initial clues to its potential as an invasive pest.</title>
        <authorList>
            <person name="Cucini C."/>
            <person name="Boschi S."/>
            <person name="Funari R."/>
            <person name="Cardaioli E."/>
            <person name="Iannotti N."/>
            <person name="Marturano G."/>
            <person name="Paoli F."/>
            <person name="Bruttini M."/>
            <person name="Carapelli A."/>
            <person name="Frati F."/>
            <person name="Nardi F."/>
        </authorList>
    </citation>
    <scope>NUCLEOTIDE SEQUENCE [LARGE SCALE GENOMIC DNA]</scope>
    <source>
        <strain evidence="4">DMR45628</strain>
    </source>
</reference>
<keyword evidence="2" id="KW-0812">Transmembrane</keyword>
<name>A0AAW1JU73_POPJA</name>
<evidence type="ECO:0000259" key="3">
    <source>
        <dbReference type="PROSITE" id="PS51034"/>
    </source>
</evidence>
<dbReference type="PANTHER" id="PTHR39959:SF1">
    <property type="entry name" value="ZP DOMAIN-CONTAINING PROTEIN"/>
    <property type="match status" value="1"/>
</dbReference>
<evidence type="ECO:0000256" key="1">
    <source>
        <dbReference type="SAM" id="MobiDB-lite"/>
    </source>
</evidence>
<dbReference type="PROSITE" id="PS51034">
    <property type="entry name" value="ZP_2"/>
    <property type="match status" value="1"/>
</dbReference>
<proteinExistence type="predicted"/>
<keyword evidence="5" id="KW-1185">Reference proteome</keyword>
<gene>
    <name evidence="4" type="ORF">QE152_g27488</name>
</gene>
<dbReference type="InterPro" id="IPR001507">
    <property type="entry name" value="ZP_dom"/>
</dbReference>
<keyword evidence="2" id="KW-0472">Membrane</keyword>
<keyword evidence="2" id="KW-1133">Transmembrane helix</keyword>
<dbReference type="AlphaFoldDB" id="A0AAW1JU73"/>
<sequence>MPTSYTTLVELTSRPKQTSTGRHILKNILPYSSVNSWRVGTKRQLKTVVPRQFPAKRRRLCVSEEGARYNGVVRSDPSANPSDFLKMISAFVLQRMMLLLLIILNLIIVTHTQDYEVTEIQCTFSSSGTMGTRDSIVATLRKPEGFKGHPLFADDRGVDPESDKTCQIRPDLNDPTSLKYLMKISDFNKCGVLKRNGYVHVRIWFPQFPGVVMQSDQELIIMCKPPEPTVIENKAAGFAGSFPHGARVSGVVEETPGRLEYEVALYKEAPARLSNSSNELPVDQAVPIGTKLQLRARINPDSAWKYVKLMEVTVSPDPDDPHMSGSVALVKDGCRNRDFQSIIPHQPARYRERHNEVFLDFEAFLLSSMKERSTLWIHSQIKACMDMQDCQPDFCLDVFEPSGHGRRRRRQVNSAFPESHYTQGLSKKYNATQYTKFKENLEYTVLMPGEFCHRTAALEGSCSTFLVIATILGCLLFMSAFVMCWLASRLHAALIGSGNNKNIDQLVRESKHFSESGYKCEIRFIGILTLDNEEEGNSDLLETQVLRLIGCHEQEIIEQHAANKQEYVKNVEDNLEVVEVQGNSGREEETDVNVEKEPNRQWRKVEKTTNQRSDA</sequence>
<evidence type="ECO:0000256" key="2">
    <source>
        <dbReference type="SAM" id="Phobius"/>
    </source>
</evidence>
<evidence type="ECO:0000313" key="4">
    <source>
        <dbReference type="EMBL" id="KAK9708017.1"/>
    </source>
</evidence>
<feature type="transmembrane region" description="Helical" evidence="2">
    <location>
        <begin position="465"/>
        <end position="487"/>
    </location>
</feature>
<organism evidence="4 5">
    <name type="scientific">Popillia japonica</name>
    <name type="common">Japanese beetle</name>
    <dbReference type="NCBI Taxonomy" id="7064"/>
    <lineage>
        <taxon>Eukaryota</taxon>
        <taxon>Metazoa</taxon>
        <taxon>Ecdysozoa</taxon>
        <taxon>Arthropoda</taxon>
        <taxon>Hexapoda</taxon>
        <taxon>Insecta</taxon>
        <taxon>Pterygota</taxon>
        <taxon>Neoptera</taxon>
        <taxon>Endopterygota</taxon>
        <taxon>Coleoptera</taxon>
        <taxon>Polyphaga</taxon>
        <taxon>Scarabaeiformia</taxon>
        <taxon>Scarabaeidae</taxon>
        <taxon>Rutelinae</taxon>
        <taxon>Popillia</taxon>
    </lineage>
</organism>
<feature type="transmembrane region" description="Helical" evidence="2">
    <location>
        <begin position="84"/>
        <end position="108"/>
    </location>
</feature>
<feature type="compositionally biased region" description="Basic and acidic residues" evidence="1">
    <location>
        <begin position="593"/>
        <end position="615"/>
    </location>
</feature>
<protein>
    <recommendedName>
        <fullName evidence="3">ZP domain-containing protein</fullName>
    </recommendedName>
</protein>
<dbReference type="Proteomes" id="UP001458880">
    <property type="component" value="Unassembled WGS sequence"/>
</dbReference>
<accession>A0AAW1JU73</accession>
<feature type="region of interest" description="Disordered" evidence="1">
    <location>
        <begin position="581"/>
        <end position="615"/>
    </location>
</feature>
<dbReference type="EMBL" id="JASPKY010000338">
    <property type="protein sequence ID" value="KAK9708017.1"/>
    <property type="molecule type" value="Genomic_DNA"/>
</dbReference>
<dbReference type="PANTHER" id="PTHR39959">
    <property type="entry name" value="RE44287P-RELATED"/>
    <property type="match status" value="1"/>
</dbReference>
<comment type="caution">
    <text evidence="4">The sequence shown here is derived from an EMBL/GenBank/DDBJ whole genome shotgun (WGS) entry which is preliminary data.</text>
</comment>
<evidence type="ECO:0000313" key="5">
    <source>
        <dbReference type="Proteomes" id="UP001458880"/>
    </source>
</evidence>